<proteinExistence type="predicted"/>
<dbReference type="EMBL" id="CM046106">
    <property type="protein sequence ID" value="KAI8435787.1"/>
    <property type="molecule type" value="Genomic_DNA"/>
</dbReference>
<comment type="caution">
    <text evidence="1">The sequence shown here is derived from an EMBL/GenBank/DDBJ whole genome shotgun (WGS) entry which is preliminary data.</text>
</comment>
<evidence type="ECO:0000313" key="2">
    <source>
        <dbReference type="Proteomes" id="UP001064048"/>
    </source>
</evidence>
<reference evidence="1 2" key="1">
    <citation type="journal article" date="2022" name="Genome Biol. Evol.">
        <title>The Spruce Budworm Genome: Reconstructing the Evolutionary History of Antifreeze Proteins.</title>
        <authorList>
            <person name="Beliveau C."/>
            <person name="Gagne P."/>
            <person name="Picq S."/>
            <person name="Vernygora O."/>
            <person name="Keeling C.I."/>
            <person name="Pinkney K."/>
            <person name="Doucet D."/>
            <person name="Wen F."/>
            <person name="Johnston J.S."/>
            <person name="Maaroufi H."/>
            <person name="Boyle B."/>
            <person name="Laroche J."/>
            <person name="Dewar K."/>
            <person name="Juretic N."/>
            <person name="Blackburn G."/>
            <person name="Nisole A."/>
            <person name="Brunet B."/>
            <person name="Brandao M."/>
            <person name="Lumley L."/>
            <person name="Duan J."/>
            <person name="Quan G."/>
            <person name="Lucarotti C.J."/>
            <person name="Roe A.D."/>
            <person name="Sperling F.A.H."/>
            <person name="Levesque R.C."/>
            <person name="Cusson M."/>
        </authorList>
    </citation>
    <scope>NUCLEOTIDE SEQUENCE [LARGE SCALE GENOMIC DNA]</scope>
    <source>
        <strain evidence="1">Glfc:IPQL:Cfum</strain>
    </source>
</reference>
<sequence>MYSSADVLCKVLVIIGALVSASSTKSTFPPKPCDVTIKDDDNVTLNCSRRGIEEVPESWPQQMSKVNNDSQVLITFFNNSISDVTQLAAAPGARIAISLRNNRIVEIQDDAFRNIDKLVYLDLSNNKISGEVLRGEIFSGPYKDGVYSNIALETLNLGFNEIHSLDKYLFQYTPNLTRLDLSNNPIEILDFVTLLALSSATKGLVNLRQIDLSDNKFTEVPESLSLVGSTLKYLTFNNNPIVELNDDSFIGLSNLIELEVGENEYLEEVKRSTFTPLKRLRVLHLCHNPNLRYISHRAFSGLKDRWTLKEVYLDNNNLSELSPDLMPWSKLEILSMTNNDWLCNCDLADIVTNQEAGTKFKSGEIPYCAAPMRLAGTYITNITASFCPTFDTTFDSTKKKGFTFSSLRPKHVLWSIFSVAMVALFGMLIGLLVNTAKTFYKKKIRGQPIRGRAYEHQLLEQRRGVRGAGRGGEPCRRGDPRALLCYQPRPRLIIGDRSHPPRLSLPRTTLVIRSTTKRVGRNMISQCENTQHPRE</sequence>
<organism evidence="1 2">
    <name type="scientific">Choristoneura fumiferana</name>
    <name type="common">Spruce budworm moth</name>
    <name type="synonym">Archips fumiferana</name>
    <dbReference type="NCBI Taxonomy" id="7141"/>
    <lineage>
        <taxon>Eukaryota</taxon>
        <taxon>Metazoa</taxon>
        <taxon>Ecdysozoa</taxon>
        <taxon>Arthropoda</taxon>
        <taxon>Hexapoda</taxon>
        <taxon>Insecta</taxon>
        <taxon>Pterygota</taxon>
        <taxon>Neoptera</taxon>
        <taxon>Endopterygota</taxon>
        <taxon>Lepidoptera</taxon>
        <taxon>Glossata</taxon>
        <taxon>Ditrysia</taxon>
        <taxon>Tortricoidea</taxon>
        <taxon>Tortricidae</taxon>
        <taxon>Tortricinae</taxon>
        <taxon>Choristoneura</taxon>
    </lineage>
</organism>
<protein>
    <submittedName>
        <fullName evidence="1">Uncharacterized protein</fullName>
    </submittedName>
</protein>
<accession>A0ACC0KH07</accession>
<evidence type="ECO:0000313" key="1">
    <source>
        <dbReference type="EMBL" id="KAI8435787.1"/>
    </source>
</evidence>
<keyword evidence="2" id="KW-1185">Reference proteome</keyword>
<dbReference type="Proteomes" id="UP001064048">
    <property type="component" value="Chromosome 6"/>
</dbReference>
<name>A0ACC0KH07_CHOFU</name>
<feature type="non-terminal residue" evidence="1">
    <location>
        <position position="535"/>
    </location>
</feature>
<gene>
    <name evidence="1" type="ORF">MSG28_004016</name>
</gene>